<reference evidence="1 2" key="1">
    <citation type="submission" date="2016-03" db="EMBL/GenBank/DDBJ databases">
        <title>Comparative genomics of the ectomycorrhizal sister species Rhizopogon vinicolor and Rhizopogon vesiculosus (Basidiomycota: Boletales) reveals a divergence of the mating type B locus.</title>
        <authorList>
            <person name="Mujic A.B."/>
            <person name="Kuo A."/>
            <person name="Tritt A."/>
            <person name="Lipzen A."/>
            <person name="Chen C."/>
            <person name="Johnson J."/>
            <person name="Sharma A."/>
            <person name="Barry K."/>
            <person name="Grigoriev I.V."/>
            <person name="Spatafora J.W."/>
        </authorList>
    </citation>
    <scope>NUCLEOTIDE SEQUENCE [LARGE SCALE GENOMIC DNA]</scope>
    <source>
        <strain evidence="1 2">AM-OR11-056</strain>
    </source>
</reference>
<dbReference type="OrthoDB" id="2963624at2759"/>
<keyword evidence="2" id="KW-1185">Reference proteome</keyword>
<protein>
    <recommendedName>
        <fullName evidence="3">F-box domain-containing protein</fullName>
    </recommendedName>
</protein>
<accession>A0A1J8QE16</accession>
<dbReference type="EMBL" id="LVVM01001129">
    <property type="protein sequence ID" value="OJA19197.1"/>
    <property type="molecule type" value="Genomic_DNA"/>
</dbReference>
<comment type="caution">
    <text evidence="1">The sequence shown here is derived from an EMBL/GenBank/DDBJ whole genome shotgun (WGS) entry which is preliminary data.</text>
</comment>
<gene>
    <name evidence="1" type="ORF">AZE42_10785</name>
</gene>
<evidence type="ECO:0008006" key="3">
    <source>
        <dbReference type="Google" id="ProtNLM"/>
    </source>
</evidence>
<dbReference type="Proteomes" id="UP000183567">
    <property type="component" value="Unassembled WGS sequence"/>
</dbReference>
<evidence type="ECO:0000313" key="1">
    <source>
        <dbReference type="EMBL" id="OJA19197.1"/>
    </source>
</evidence>
<name>A0A1J8QE16_9AGAM</name>
<organism evidence="1 2">
    <name type="scientific">Rhizopogon vesiculosus</name>
    <dbReference type="NCBI Taxonomy" id="180088"/>
    <lineage>
        <taxon>Eukaryota</taxon>
        <taxon>Fungi</taxon>
        <taxon>Dikarya</taxon>
        <taxon>Basidiomycota</taxon>
        <taxon>Agaricomycotina</taxon>
        <taxon>Agaricomycetes</taxon>
        <taxon>Agaricomycetidae</taxon>
        <taxon>Boletales</taxon>
        <taxon>Suillineae</taxon>
        <taxon>Rhizopogonaceae</taxon>
        <taxon>Rhizopogon</taxon>
    </lineage>
</organism>
<proteinExistence type="predicted"/>
<sequence length="288" mass="32904">MLSARDTPRLNRSATPQWHDVMIIRHNHLQHLVARIAARGREVREEIGCLVEYDAVRVRAPWCVHAVRILTLSVEVTGKYSSLEAYVAGEVVGRGTHSYQKRKDSNIALSFSAFACTMSIPELRWRIFRMVDLDWVPSRRKGTLLTLGLTCKSFSGPALDLLWRELDGLDPLIRCLPQNLWKLDKQELVSQVLAHTPEYTNFLSIGIPKSHDVGRLVYFLQIQPPCPFTPYEVDVLWAESDRYRDLGCPWMSSLLPSITPQPEISYLGCTQRDILIYPMVCDPEIDNT</sequence>
<dbReference type="AlphaFoldDB" id="A0A1J8QE16"/>
<evidence type="ECO:0000313" key="2">
    <source>
        <dbReference type="Proteomes" id="UP000183567"/>
    </source>
</evidence>